<gene>
    <name evidence="3" type="ORF">GOB81_03965</name>
</gene>
<reference evidence="3 4" key="1">
    <citation type="journal article" date="2020" name="Int. J. Syst. Evol. Microbiol.">
        <title>Novel acetic acid bacteria from cider fermentations: Acetobacter conturbans sp. nov. and Acetobacter fallax sp. nov.</title>
        <authorList>
            <person name="Sombolestani A.S."/>
            <person name="Cleenwerck I."/>
            <person name="Cnockaert M."/>
            <person name="Borremans W."/>
            <person name="Wieme A.D."/>
            <person name="De Vuyst L."/>
            <person name="Vandamme P."/>
        </authorList>
    </citation>
    <scope>NUCLEOTIDE SEQUENCE [LARGE SCALE GENOMIC DNA]</scope>
    <source>
        <strain evidence="3 4">LMG 1627</strain>
    </source>
</reference>
<evidence type="ECO:0000313" key="3">
    <source>
        <dbReference type="EMBL" id="NHN87788.1"/>
    </source>
</evidence>
<feature type="domain" description="Cytochrome oxidase subunit I profile" evidence="2">
    <location>
        <begin position="26"/>
        <end position="366"/>
    </location>
</feature>
<keyword evidence="4" id="KW-1185">Reference proteome</keyword>
<name>A0ABX0JWZ2_9PROT</name>
<dbReference type="PROSITE" id="PS50855">
    <property type="entry name" value="COX1"/>
    <property type="match status" value="1"/>
</dbReference>
<feature type="transmembrane region" description="Helical" evidence="1">
    <location>
        <begin position="236"/>
        <end position="254"/>
    </location>
</feature>
<feature type="transmembrane region" description="Helical" evidence="1">
    <location>
        <begin position="95"/>
        <end position="120"/>
    </location>
</feature>
<feature type="transmembrane region" description="Helical" evidence="1">
    <location>
        <begin position="351"/>
        <end position="370"/>
    </location>
</feature>
<dbReference type="Gene3D" id="1.20.210.10">
    <property type="entry name" value="Cytochrome c oxidase-like, subunit I domain"/>
    <property type="match status" value="1"/>
</dbReference>
<evidence type="ECO:0000313" key="4">
    <source>
        <dbReference type="Proteomes" id="UP000631653"/>
    </source>
</evidence>
<dbReference type="InterPro" id="IPR036927">
    <property type="entry name" value="Cyt_c_oxase-like_su1_sf"/>
</dbReference>
<organism evidence="3 4">
    <name type="scientific">Acetobacter conturbans</name>
    <dbReference type="NCBI Taxonomy" id="1737472"/>
    <lineage>
        <taxon>Bacteria</taxon>
        <taxon>Pseudomonadati</taxon>
        <taxon>Pseudomonadota</taxon>
        <taxon>Alphaproteobacteria</taxon>
        <taxon>Acetobacterales</taxon>
        <taxon>Acetobacteraceae</taxon>
        <taxon>Acetobacter</taxon>
    </lineage>
</organism>
<keyword evidence="1" id="KW-1133">Transmembrane helix</keyword>
<keyword evidence="1" id="KW-0812">Transmembrane</keyword>
<dbReference type="RefSeq" id="WP_173569087.1">
    <property type="nucleotide sequence ID" value="NZ_WOSY01000003.1"/>
</dbReference>
<dbReference type="SUPFAM" id="SSF81442">
    <property type="entry name" value="Cytochrome c oxidase subunit I-like"/>
    <property type="match status" value="1"/>
</dbReference>
<feature type="transmembrane region" description="Helical" evidence="1">
    <location>
        <begin position="21"/>
        <end position="43"/>
    </location>
</feature>
<dbReference type="InterPro" id="IPR023616">
    <property type="entry name" value="Cyt_c_oxase-like_su1_dom"/>
</dbReference>
<feature type="transmembrane region" description="Helical" evidence="1">
    <location>
        <begin position="63"/>
        <end position="83"/>
    </location>
</feature>
<feature type="transmembrane region" description="Helical" evidence="1">
    <location>
        <begin position="126"/>
        <end position="144"/>
    </location>
</feature>
<feature type="transmembrane region" description="Helical" evidence="1">
    <location>
        <begin position="207"/>
        <end position="224"/>
    </location>
</feature>
<dbReference type="EMBL" id="WOSY01000003">
    <property type="protein sequence ID" value="NHN87788.1"/>
    <property type="molecule type" value="Genomic_DNA"/>
</dbReference>
<feature type="transmembrane region" description="Helical" evidence="1">
    <location>
        <begin position="266"/>
        <end position="286"/>
    </location>
</feature>
<sequence length="413" mass="42602">MALLTSAPNKTTGNHALFPSFAVGGYLALSSVVGLIAGTGAILRQVDVLPPALAERIATFHPYAMLLFVGVPAFLGVFGRLFLPRDLKVADVAGLARIDGMALGFMLASLIAFLVCGSVATGLGLWSAGAVLLSLATLLSIFNARSGAGVVPPRGQDRAETATPFSVFVWTQLCAATGILIVAPVLAAGVTRELLGWSGDMPSFEKPLTLIVLVAAFGLAVRIFDAATVLGRKARIVAIAVTAFAADGGAVFWARSAFIHAAPADTALMGTGLAVVASAAFAGLWLQTLWRVKARISVPVLWVSGFFVLLAAGWAGSGVHTAVLNGAVFVLFGGFYCWVNDVTGGRYAQNLARAQFVLMFSGVLLSAAGASPVLQAAGGAVMVASLLVLASVLVSMMRRVGDETFAGPQEIRR</sequence>
<evidence type="ECO:0000256" key="1">
    <source>
        <dbReference type="SAM" id="Phobius"/>
    </source>
</evidence>
<dbReference type="Proteomes" id="UP000631653">
    <property type="component" value="Unassembled WGS sequence"/>
</dbReference>
<feature type="transmembrane region" description="Helical" evidence="1">
    <location>
        <begin position="298"/>
        <end position="316"/>
    </location>
</feature>
<feature type="transmembrane region" description="Helical" evidence="1">
    <location>
        <begin position="165"/>
        <end position="187"/>
    </location>
</feature>
<keyword evidence="1" id="KW-0472">Membrane</keyword>
<proteinExistence type="predicted"/>
<protein>
    <recommendedName>
        <fullName evidence="2">Cytochrome oxidase subunit I profile domain-containing protein</fullName>
    </recommendedName>
</protein>
<accession>A0ABX0JWZ2</accession>
<feature type="transmembrane region" description="Helical" evidence="1">
    <location>
        <begin position="376"/>
        <end position="394"/>
    </location>
</feature>
<comment type="caution">
    <text evidence="3">The sequence shown here is derived from an EMBL/GenBank/DDBJ whole genome shotgun (WGS) entry which is preliminary data.</text>
</comment>
<evidence type="ECO:0000259" key="2">
    <source>
        <dbReference type="PROSITE" id="PS50855"/>
    </source>
</evidence>
<feature type="transmembrane region" description="Helical" evidence="1">
    <location>
        <begin position="322"/>
        <end position="339"/>
    </location>
</feature>